<keyword evidence="2" id="KW-0808">Transferase</keyword>
<dbReference type="GO" id="GO:0016740">
    <property type="term" value="F:transferase activity"/>
    <property type="evidence" value="ECO:0007669"/>
    <property type="project" value="UniProtKB-KW"/>
</dbReference>
<dbReference type="AlphaFoldDB" id="A0A368KIW4"/>
<organism evidence="4 5">
    <name type="scientific">Bremerella cremea</name>
    <dbReference type="NCBI Taxonomy" id="1031537"/>
    <lineage>
        <taxon>Bacteria</taxon>
        <taxon>Pseudomonadati</taxon>
        <taxon>Planctomycetota</taxon>
        <taxon>Planctomycetia</taxon>
        <taxon>Pirellulales</taxon>
        <taxon>Pirellulaceae</taxon>
        <taxon>Bremerella</taxon>
    </lineage>
</organism>
<dbReference type="InterPro" id="IPR016152">
    <property type="entry name" value="PTrfase/Anion_transptr"/>
</dbReference>
<gene>
    <name evidence="4" type="ORF">DTL42_24320</name>
</gene>
<dbReference type="Proteomes" id="UP000253562">
    <property type="component" value="Unassembled WGS sequence"/>
</dbReference>
<dbReference type="PANTHER" id="PTHR47738:SF2">
    <property type="entry name" value="PTS SYSTEM FRUCTOSE-LIKE EIIA COMPONENT"/>
    <property type="match status" value="1"/>
</dbReference>
<comment type="caution">
    <text evidence="4">The sequence shown here is derived from an EMBL/GenBank/DDBJ whole genome shotgun (WGS) entry which is preliminary data.</text>
</comment>
<dbReference type="OrthoDB" id="95460at2"/>
<dbReference type="PANTHER" id="PTHR47738">
    <property type="entry name" value="PTS SYSTEM FRUCTOSE-LIKE EIIA COMPONENT-RELATED"/>
    <property type="match status" value="1"/>
</dbReference>
<evidence type="ECO:0000256" key="1">
    <source>
        <dbReference type="ARBA" id="ARBA00004496"/>
    </source>
</evidence>
<dbReference type="InterPro" id="IPR051541">
    <property type="entry name" value="PTS_SugarTrans_NitroReg"/>
</dbReference>
<dbReference type="GO" id="GO:0005737">
    <property type="term" value="C:cytoplasm"/>
    <property type="evidence" value="ECO:0007669"/>
    <property type="project" value="UniProtKB-SubCell"/>
</dbReference>
<dbReference type="CDD" id="cd00211">
    <property type="entry name" value="PTS_IIA_fru"/>
    <property type="match status" value="1"/>
</dbReference>
<protein>
    <submittedName>
        <fullName evidence="4">PTS sugar transporter subunit IIA</fullName>
    </submittedName>
</protein>
<reference evidence="4 5" key="1">
    <citation type="submission" date="2018-07" db="EMBL/GenBank/DDBJ databases">
        <title>Comparative genomes isolates from brazilian mangrove.</title>
        <authorList>
            <person name="De Araujo J.E."/>
            <person name="Taketani R.G."/>
            <person name="Silva M.C.P."/>
            <person name="Lourenco M.V."/>
            <person name="Oliveira V.M."/>
            <person name="Andreote F.D."/>
        </authorList>
    </citation>
    <scope>NUCLEOTIDE SEQUENCE [LARGE SCALE GENOMIC DNA]</scope>
    <source>
        <strain evidence="4 5">HEX PRIS-MGV</strain>
    </source>
</reference>
<evidence type="ECO:0000313" key="5">
    <source>
        <dbReference type="Proteomes" id="UP000253562"/>
    </source>
</evidence>
<keyword evidence="4" id="KW-0762">Sugar transport</keyword>
<dbReference type="Gene3D" id="3.40.930.10">
    <property type="entry name" value="Mannitol-specific EII, Chain A"/>
    <property type="match status" value="1"/>
</dbReference>
<dbReference type="Pfam" id="PF00359">
    <property type="entry name" value="PTS_EIIA_2"/>
    <property type="match status" value="1"/>
</dbReference>
<dbReference type="FunFam" id="3.40.930.10:FF:000009">
    <property type="entry name" value="PTS system, fructose specific IIABC component"/>
    <property type="match status" value="1"/>
</dbReference>
<sequence>MKFADFISVKAIKPELESKDKEAVIRELVASLVAAGEIMEDSADSIIKAIMKREELGSTGIGRGIAVPHTKHPSVEKLVGTVGVSVEGVDFNSLDGESVHLFFLLVSPPDRPGDHLRALENISRQLRDDMFCKFLKQSKTIDDIKQLLDEADNNQFGS</sequence>
<accession>A0A368KIW4</accession>
<feature type="domain" description="PTS EIIA type-2" evidence="3">
    <location>
        <begin position="5"/>
        <end position="151"/>
    </location>
</feature>
<dbReference type="InterPro" id="IPR002178">
    <property type="entry name" value="PTS_EIIA_type-2_dom"/>
</dbReference>
<dbReference type="PROSITE" id="PS51094">
    <property type="entry name" value="PTS_EIIA_TYPE_2"/>
    <property type="match status" value="1"/>
</dbReference>
<dbReference type="RefSeq" id="WP_114373207.1">
    <property type="nucleotide sequence ID" value="NZ_QPEX01000046.1"/>
</dbReference>
<evidence type="ECO:0000259" key="3">
    <source>
        <dbReference type="PROSITE" id="PS51094"/>
    </source>
</evidence>
<comment type="subcellular location">
    <subcellularLocation>
        <location evidence="1">Cytoplasm</location>
    </subcellularLocation>
</comment>
<dbReference type="EMBL" id="QPEX01000046">
    <property type="protein sequence ID" value="RCS40503.1"/>
    <property type="molecule type" value="Genomic_DNA"/>
</dbReference>
<keyword evidence="4" id="KW-0813">Transport</keyword>
<evidence type="ECO:0000256" key="2">
    <source>
        <dbReference type="ARBA" id="ARBA00022679"/>
    </source>
</evidence>
<proteinExistence type="predicted"/>
<evidence type="ECO:0000313" key="4">
    <source>
        <dbReference type="EMBL" id="RCS40503.1"/>
    </source>
</evidence>
<name>A0A368KIW4_9BACT</name>
<dbReference type="SUPFAM" id="SSF55804">
    <property type="entry name" value="Phoshotransferase/anion transport protein"/>
    <property type="match status" value="1"/>
</dbReference>